<feature type="region of interest" description="Disordered" evidence="1">
    <location>
        <begin position="1"/>
        <end position="68"/>
    </location>
</feature>
<proteinExistence type="predicted"/>
<dbReference type="EMBL" id="JAINUG010000006">
    <property type="protein sequence ID" value="KAJ8416432.1"/>
    <property type="molecule type" value="Genomic_DNA"/>
</dbReference>
<dbReference type="Proteomes" id="UP001221898">
    <property type="component" value="Unassembled WGS sequence"/>
</dbReference>
<gene>
    <name evidence="2" type="ORF">AAFF_G00357200</name>
</gene>
<protein>
    <submittedName>
        <fullName evidence="2">Uncharacterized protein</fullName>
    </submittedName>
</protein>
<evidence type="ECO:0000256" key="1">
    <source>
        <dbReference type="SAM" id="MobiDB-lite"/>
    </source>
</evidence>
<accession>A0AAD7T8V0</accession>
<name>A0AAD7T8V0_9TELE</name>
<keyword evidence="3" id="KW-1185">Reference proteome</keyword>
<organism evidence="2 3">
    <name type="scientific">Aldrovandia affinis</name>
    <dbReference type="NCBI Taxonomy" id="143900"/>
    <lineage>
        <taxon>Eukaryota</taxon>
        <taxon>Metazoa</taxon>
        <taxon>Chordata</taxon>
        <taxon>Craniata</taxon>
        <taxon>Vertebrata</taxon>
        <taxon>Euteleostomi</taxon>
        <taxon>Actinopterygii</taxon>
        <taxon>Neopterygii</taxon>
        <taxon>Teleostei</taxon>
        <taxon>Notacanthiformes</taxon>
        <taxon>Halosauridae</taxon>
        <taxon>Aldrovandia</taxon>
    </lineage>
</organism>
<comment type="caution">
    <text evidence="2">The sequence shown here is derived from an EMBL/GenBank/DDBJ whole genome shotgun (WGS) entry which is preliminary data.</text>
</comment>
<sequence length="68" mass="7117">MLLQNAPAWNLGVGPPYNRVRNDSSHAGGGGQSLESSRREDYPGVSAPPSALRLNAGRQEASAGGEQR</sequence>
<dbReference type="AlphaFoldDB" id="A0AAD7T8V0"/>
<reference evidence="2" key="1">
    <citation type="journal article" date="2023" name="Science">
        <title>Genome structures resolve the early diversification of teleost fishes.</title>
        <authorList>
            <person name="Parey E."/>
            <person name="Louis A."/>
            <person name="Montfort J."/>
            <person name="Bouchez O."/>
            <person name="Roques C."/>
            <person name="Iampietro C."/>
            <person name="Lluch J."/>
            <person name="Castinel A."/>
            <person name="Donnadieu C."/>
            <person name="Desvignes T."/>
            <person name="Floi Bucao C."/>
            <person name="Jouanno E."/>
            <person name="Wen M."/>
            <person name="Mejri S."/>
            <person name="Dirks R."/>
            <person name="Jansen H."/>
            <person name="Henkel C."/>
            <person name="Chen W.J."/>
            <person name="Zahm M."/>
            <person name="Cabau C."/>
            <person name="Klopp C."/>
            <person name="Thompson A.W."/>
            <person name="Robinson-Rechavi M."/>
            <person name="Braasch I."/>
            <person name="Lecointre G."/>
            <person name="Bobe J."/>
            <person name="Postlethwait J.H."/>
            <person name="Berthelot C."/>
            <person name="Roest Crollius H."/>
            <person name="Guiguen Y."/>
        </authorList>
    </citation>
    <scope>NUCLEOTIDE SEQUENCE</scope>
    <source>
        <strain evidence="2">NC1722</strain>
    </source>
</reference>
<evidence type="ECO:0000313" key="3">
    <source>
        <dbReference type="Proteomes" id="UP001221898"/>
    </source>
</evidence>
<evidence type="ECO:0000313" key="2">
    <source>
        <dbReference type="EMBL" id="KAJ8416432.1"/>
    </source>
</evidence>